<name>A0A1M5JQ40_9FIRM</name>
<accession>A0A1M5JQ40</accession>
<dbReference type="OrthoDB" id="2080335at2"/>
<sequence length="191" mass="21852">MNRDGLKCEFPEGCMLDLWARVIKAKYVAKQVQILDTSFCVPEEQVGGKICAVEDIKVKVINASSEILFHRVRMVIDYEVIMFVVVDGEYQIVTVSDRYEQNIELDEFDPPLTMEEFREEIEQSEVILKNWSFDFEIKGSCEDPGNPCNLTTPVAGTCIGLKVYVDIINKLGKMHDVIVYGEIEPEDYLIK</sequence>
<dbReference type="RefSeq" id="WP_073088978.1">
    <property type="nucleotide sequence ID" value="NZ_FQWY01000003.1"/>
</dbReference>
<protein>
    <recommendedName>
        <fullName evidence="3">SipL SPOCS domain-containing protein</fullName>
    </recommendedName>
</protein>
<evidence type="ECO:0008006" key="3">
    <source>
        <dbReference type="Google" id="ProtNLM"/>
    </source>
</evidence>
<dbReference type="STRING" id="1123382.SAMN02745221_00159"/>
<dbReference type="EMBL" id="FQWY01000003">
    <property type="protein sequence ID" value="SHG42103.1"/>
    <property type="molecule type" value="Genomic_DNA"/>
</dbReference>
<dbReference type="Proteomes" id="UP000242329">
    <property type="component" value="Unassembled WGS sequence"/>
</dbReference>
<organism evidence="1 2">
    <name type="scientific">Thermosyntropha lipolytica DSM 11003</name>
    <dbReference type="NCBI Taxonomy" id="1123382"/>
    <lineage>
        <taxon>Bacteria</taxon>
        <taxon>Bacillati</taxon>
        <taxon>Bacillota</taxon>
        <taxon>Clostridia</taxon>
        <taxon>Eubacteriales</taxon>
        <taxon>Syntrophomonadaceae</taxon>
        <taxon>Thermosyntropha</taxon>
    </lineage>
</organism>
<proteinExistence type="predicted"/>
<dbReference type="AlphaFoldDB" id="A0A1M5JQ40"/>
<evidence type="ECO:0000313" key="2">
    <source>
        <dbReference type="Proteomes" id="UP000242329"/>
    </source>
</evidence>
<keyword evidence="2" id="KW-1185">Reference proteome</keyword>
<reference evidence="2" key="1">
    <citation type="submission" date="2016-11" db="EMBL/GenBank/DDBJ databases">
        <authorList>
            <person name="Varghese N."/>
            <person name="Submissions S."/>
        </authorList>
    </citation>
    <scope>NUCLEOTIDE SEQUENCE [LARGE SCALE GENOMIC DNA]</scope>
    <source>
        <strain evidence="2">DSM 11003</strain>
    </source>
</reference>
<gene>
    <name evidence="1" type="ORF">SAMN02745221_00159</name>
</gene>
<evidence type="ECO:0000313" key="1">
    <source>
        <dbReference type="EMBL" id="SHG42103.1"/>
    </source>
</evidence>